<dbReference type="EMBL" id="JAANNP010000007">
    <property type="protein sequence ID" value="NHC14481.1"/>
    <property type="molecule type" value="Genomic_DNA"/>
</dbReference>
<dbReference type="RefSeq" id="WP_166282061.1">
    <property type="nucleotide sequence ID" value="NZ_JAANNP010000007.1"/>
</dbReference>
<keyword evidence="3" id="KW-1185">Reference proteome</keyword>
<feature type="transmembrane region" description="Helical" evidence="1">
    <location>
        <begin position="12"/>
        <end position="31"/>
    </location>
</feature>
<accession>A0ABX0GWK6</accession>
<keyword evidence="1" id="KW-0472">Membrane</keyword>
<keyword evidence="1" id="KW-0812">Transmembrane</keyword>
<dbReference type="Proteomes" id="UP000800981">
    <property type="component" value="Unassembled WGS sequence"/>
</dbReference>
<proteinExistence type="predicted"/>
<keyword evidence="1" id="KW-1133">Transmembrane helix</keyword>
<evidence type="ECO:0000256" key="1">
    <source>
        <dbReference type="SAM" id="Phobius"/>
    </source>
</evidence>
<name>A0ABX0GWK6_9ACTN</name>
<sequence length="71" mass="7291">MSPVPRTPRYARFIWTGVLAGLALAFVLALVRSGEGFGAGTALVYLGALFATIGGVVGALAAVLLERRTGE</sequence>
<reference evidence="2 3" key="1">
    <citation type="submission" date="2020-03" db="EMBL/GenBank/DDBJ databases">
        <title>Two novel Motilibacter sp.</title>
        <authorList>
            <person name="Liu S."/>
        </authorList>
    </citation>
    <scope>NUCLEOTIDE SEQUENCE [LARGE SCALE GENOMIC DNA]</scope>
    <source>
        <strain evidence="2 3">E257</strain>
    </source>
</reference>
<evidence type="ECO:0000313" key="3">
    <source>
        <dbReference type="Proteomes" id="UP000800981"/>
    </source>
</evidence>
<evidence type="ECO:0000313" key="2">
    <source>
        <dbReference type="EMBL" id="NHC14481.1"/>
    </source>
</evidence>
<comment type="caution">
    <text evidence="2">The sequence shown here is derived from an EMBL/GenBank/DDBJ whole genome shotgun (WGS) entry which is preliminary data.</text>
</comment>
<protein>
    <submittedName>
        <fullName evidence="2">Uncharacterized protein</fullName>
    </submittedName>
</protein>
<gene>
    <name evidence="2" type="ORF">G9H71_11895</name>
</gene>
<feature type="transmembrane region" description="Helical" evidence="1">
    <location>
        <begin position="43"/>
        <end position="65"/>
    </location>
</feature>
<organism evidence="2 3">
    <name type="scientific">Motilibacter deserti</name>
    <dbReference type="NCBI Taxonomy" id="2714956"/>
    <lineage>
        <taxon>Bacteria</taxon>
        <taxon>Bacillati</taxon>
        <taxon>Actinomycetota</taxon>
        <taxon>Actinomycetes</taxon>
        <taxon>Motilibacterales</taxon>
        <taxon>Motilibacteraceae</taxon>
        <taxon>Motilibacter</taxon>
    </lineage>
</organism>